<feature type="region of interest" description="Disordered" evidence="2">
    <location>
        <begin position="1"/>
        <end position="102"/>
    </location>
</feature>
<accession>A0A182R537</accession>
<organism evidence="3">
    <name type="scientific">Anopheles funestus</name>
    <name type="common">African malaria mosquito</name>
    <dbReference type="NCBI Taxonomy" id="62324"/>
    <lineage>
        <taxon>Eukaryota</taxon>
        <taxon>Metazoa</taxon>
        <taxon>Ecdysozoa</taxon>
        <taxon>Arthropoda</taxon>
        <taxon>Hexapoda</taxon>
        <taxon>Insecta</taxon>
        <taxon>Pterygota</taxon>
        <taxon>Neoptera</taxon>
        <taxon>Endopterygota</taxon>
        <taxon>Diptera</taxon>
        <taxon>Nematocera</taxon>
        <taxon>Culicoidea</taxon>
        <taxon>Culicidae</taxon>
        <taxon>Anophelinae</taxon>
        <taxon>Anopheles</taxon>
    </lineage>
</organism>
<feature type="coiled-coil region" evidence="1">
    <location>
        <begin position="207"/>
        <end position="241"/>
    </location>
</feature>
<feature type="compositionally biased region" description="Basic and acidic residues" evidence="2">
    <location>
        <begin position="709"/>
        <end position="772"/>
    </location>
</feature>
<dbReference type="VEuPathDB" id="VectorBase:AFUN2_012301"/>
<name>A0A182R537_ANOFN</name>
<feature type="compositionally biased region" description="Basic and acidic residues" evidence="2">
    <location>
        <begin position="655"/>
        <end position="668"/>
    </location>
</feature>
<feature type="region of interest" description="Disordered" evidence="2">
    <location>
        <begin position="263"/>
        <end position="299"/>
    </location>
</feature>
<feature type="region of interest" description="Disordered" evidence="2">
    <location>
        <begin position="130"/>
        <end position="156"/>
    </location>
</feature>
<feature type="region of interest" description="Disordered" evidence="2">
    <location>
        <begin position="433"/>
        <end position="796"/>
    </location>
</feature>
<feature type="compositionally biased region" description="Basic and acidic residues" evidence="2">
    <location>
        <begin position="681"/>
        <end position="700"/>
    </location>
</feature>
<feature type="compositionally biased region" description="Basic and acidic residues" evidence="2">
    <location>
        <begin position="140"/>
        <end position="156"/>
    </location>
</feature>
<feature type="compositionally biased region" description="Basic and acidic residues" evidence="2">
    <location>
        <begin position="636"/>
        <end position="647"/>
    </location>
</feature>
<feature type="compositionally biased region" description="Basic and acidic residues" evidence="2">
    <location>
        <begin position="466"/>
        <end position="597"/>
    </location>
</feature>
<feature type="region of interest" description="Disordered" evidence="2">
    <location>
        <begin position="359"/>
        <end position="397"/>
    </location>
</feature>
<feature type="compositionally biased region" description="Basic and acidic residues" evidence="2">
    <location>
        <begin position="605"/>
        <end position="619"/>
    </location>
</feature>
<feature type="compositionally biased region" description="Basic and acidic residues" evidence="2">
    <location>
        <begin position="1"/>
        <end position="16"/>
    </location>
</feature>
<keyword evidence="1" id="KW-0175">Coiled coil</keyword>
<dbReference type="EnsemblMetazoa" id="AFUN001279-RA">
    <property type="protein sequence ID" value="AFUN001279-PA"/>
    <property type="gene ID" value="AFUN001279"/>
</dbReference>
<proteinExistence type="predicted"/>
<sequence>MEEPDRDPANLDEKVVNDPLTASHSSEETDSWTLLGKGNDQQQNEPSGVQEIDKEDVAAEKGAGQTTSKQRHDSHRSTDSQLDESSDGISVISEIDTDSSDKMLTQEETLGDQGSTVHFNRNINLKLPVYAPLTPPYTPDEPKPARRETKETNTDLQIKRSEEQSVEAVNSMVEHSHPPVSNASWVIFSLIATGMVAVILGNSMRLQNRVEEVNFEHEKRISELELENNILKNEMNKLRHLYTRSELDEQVQRAEFEWRDVLNQDPAGETTEPLQDAEFGEETPAPPAMRKVPPQDGGVKRKVVWSGDEEEPMLIVDKDYVLPAFCYKQDQAVHDDLFSEYSAKYCDIKKRKIEAKQKKTEFQQKKQSKPENYNKFIHPKASEQSQEKRIDPGKPASPFNIDYQKAFDAIKAEGSVIVEALGSILDLSPEPEEIVKTSETPAPTDSPVLPDAEEVVSKCFENGCGEEPKKQRYEDHRQGKHWENEYDRKEDNSKKREEKVYNKQNEHNMRSTHEDGRKQKSDSREEIRQYDNKERKKEHWEKNKYEHKEQEKQYNKQKENNIRSTHEDGRKQKSDSREEIRHYDSKEAKKEYREKDKHDHKRKADYHSDDKYRKNYHHDDDDDDDDDHHHKKKYKQREEFKERDYKGQPHHTASHRGDLRHGSGERPKQAAYDSGEGSYLEEFKRTEWNNGDRRRDDHQHYDKHHKKHDRDQRQQRADGDWNEKRYKGRDEYRQNGGKHGERGSGEQHWQERMKNGRQAARDEQRQQMERESNWYLERGNQREEDRMFPQPDSQTR</sequence>
<dbReference type="AlphaFoldDB" id="A0A182R537"/>
<evidence type="ECO:0000313" key="3">
    <source>
        <dbReference type="EnsemblMetazoa" id="AFUN001279-PA"/>
    </source>
</evidence>
<reference evidence="3" key="1">
    <citation type="submission" date="2020-05" db="UniProtKB">
        <authorList>
            <consortium name="EnsemblMetazoa"/>
        </authorList>
    </citation>
    <scope>IDENTIFICATION</scope>
    <source>
        <strain evidence="3">FUMOZ</strain>
    </source>
</reference>
<evidence type="ECO:0000256" key="1">
    <source>
        <dbReference type="SAM" id="Coils"/>
    </source>
</evidence>
<protein>
    <submittedName>
        <fullName evidence="3">Uncharacterized protein</fullName>
    </submittedName>
</protein>
<evidence type="ECO:0000256" key="2">
    <source>
        <dbReference type="SAM" id="MobiDB-lite"/>
    </source>
</evidence>
<dbReference type="VEuPathDB" id="VectorBase:AFUN001279"/>